<proteinExistence type="predicted"/>
<feature type="transmembrane region" description="Helical" evidence="1">
    <location>
        <begin position="6"/>
        <end position="24"/>
    </location>
</feature>
<evidence type="ECO:0000313" key="3">
    <source>
        <dbReference type="WBParaSite" id="SVE_0342200.1"/>
    </source>
</evidence>
<organism evidence="2 3">
    <name type="scientific">Strongyloides venezuelensis</name>
    <name type="common">Threadworm</name>
    <dbReference type="NCBI Taxonomy" id="75913"/>
    <lineage>
        <taxon>Eukaryota</taxon>
        <taxon>Metazoa</taxon>
        <taxon>Ecdysozoa</taxon>
        <taxon>Nematoda</taxon>
        <taxon>Chromadorea</taxon>
        <taxon>Rhabditida</taxon>
        <taxon>Tylenchina</taxon>
        <taxon>Panagrolaimomorpha</taxon>
        <taxon>Strongyloidoidea</taxon>
        <taxon>Strongyloididae</taxon>
        <taxon>Strongyloides</taxon>
    </lineage>
</organism>
<keyword evidence="2" id="KW-1185">Reference proteome</keyword>
<evidence type="ECO:0000313" key="2">
    <source>
        <dbReference type="Proteomes" id="UP000035680"/>
    </source>
</evidence>
<evidence type="ECO:0000256" key="1">
    <source>
        <dbReference type="SAM" id="Phobius"/>
    </source>
</evidence>
<accession>A0A0K0F3N8</accession>
<reference evidence="2" key="1">
    <citation type="submission" date="2014-07" db="EMBL/GenBank/DDBJ databases">
        <authorList>
            <person name="Martin A.A"/>
            <person name="De Silva N."/>
        </authorList>
    </citation>
    <scope>NUCLEOTIDE SEQUENCE</scope>
</reference>
<reference evidence="3" key="2">
    <citation type="submission" date="2015-08" db="UniProtKB">
        <authorList>
            <consortium name="WormBaseParasite"/>
        </authorList>
    </citation>
    <scope>IDENTIFICATION</scope>
</reference>
<keyword evidence="1" id="KW-0812">Transmembrane</keyword>
<protein>
    <submittedName>
        <fullName evidence="3">Fam-a protein</fullName>
    </submittedName>
</protein>
<keyword evidence="1" id="KW-1133">Transmembrane helix</keyword>
<sequence length="174" mass="20455">MGKSLFIARCLVIVFQLLIFGITIKSLTVQKDYMDENTDIFKSNLQFGKSRLSKRNIINMPDTDLEDEKINDFLTRKLSTKTDTYIGWPNFVDDSVKKYLEGLNDIMNAVTSQKQLLHPKNLRNHIKRRSVKLIKKYIKFDNTSYETNSADDNSAEYYETLYIKDTKQKHRKIK</sequence>
<name>A0A0K0F3N8_STRVS</name>
<keyword evidence="1" id="KW-0472">Membrane</keyword>
<dbReference type="WBParaSite" id="SVE_0342200.1">
    <property type="protein sequence ID" value="SVE_0342200.1"/>
    <property type="gene ID" value="SVE_0342200"/>
</dbReference>
<dbReference type="Proteomes" id="UP000035680">
    <property type="component" value="Unassembled WGS sequence"/>
</dbReference>
<dbReference type="AlphaFoldDB" id="A0A0K0F3N8"/>